<evidence type="ECO:0000313" key="1">
    <source>
        <dbReference type="EMBL" id="CAG8778808.1"/>
    </source>
</evidence>
<name>A0ACA9R671_9GLOM</name>
<gene>
    <name evidence="1" type="ORF">SPELUC_LOCUS16252</name>
</gene>
<accession>A0ACA9R671</accession>
<feature type="non-terminal residue" evidence="1">
    <location>
        <position position="67"/>
    </location>
</feature>
<keyword evidence="2" id="KW-1185">Reference proteome</keyword>
<sequence length="67" mass="8105">MSRHRLLQFDKSETLQFHLRAPKTLRNLSSSNEDIFLTQLNNFTLQNNSYQSSSWQYKEEQFYCNNL</sequence>
<organism evidence="1 2">
    <name type="scientific">Cetraspora pellucida</name>
    <dbReference type="NCBI Taxonomy" id="1433469"/>
    <lineage>
        <taxon>Eukaryota</taxon>
        <taxon>Fungi</taxon>
        <taxon>Fungi incertae sedis</taxon>
        <taxon>Mucoromycota</taxon>
        <taxon>Glomeromycotina</taxon>
        <taxon>Glomeromycetes</taxon>
        <taxon>Diversisporales</taxon>
        <taxon>Gigasporaceae</taxon>
        <taxon>Cetraspora</taxon>
    </lineage>
</organism>
<proteinExistence type="predicted"/>
<reference evidence="1" key="1">
    <citation type="submission" date="2021-06" db="EMBL/GenBank/DDBJ databases">
        <authorList>
            <person name="Kallberg Y."/>
            <person name="Tangrot J."/>
            <person name="Rosling A."/>
        </authorList>
    </citation>
    <scope>NUCLEOTIDE SEQUENCE</scope>
    <source>
        <strain evidence="1">28 12/20/2015</strain>
    </source>
</reference>
<comment type="caution">
    <text evidence="1">The sequence shown here is derived from an EMBL/GenBank/DDBJ whole genome shotgun (WGS) entry which is preliminary data.</text>
</comment>
<dbReference type="Proteomes" id="UP000789366">
    <property type="component" value="Unassembled WGS sequence"/>
</dbReference>
<dbReference type="EMBL" id="CAJVPW010058949">
    <property type="protein sequence ID" value="CAG8778808.1"/>
    <property type="molecule type" value="Genomic_DNA"/>
</dbReference>
<evidence type="ECO:0000313" key="2">
    <source>
        <dbReference type="Proteomes" id="UP000789366"/>
    </source>
</evidence>
<protein>
    <submittedName>
        <fullName evidence="1">8449_t:CDS:1</fullName>
    </submittedName>
</protein>